<gene>
    <name evidence="2" type="ORF">V6X64_02340</name>
</gene>
<keyword evidence="3" id="KW-1185">Reference proteome</keyword>
<name>A0ABV3S6S5_9GAMM</name>
<feature type="compositionally biased region" description="Basic and acidic residues" evidence="1">
    <location>
        <begin position="15"/>
        <end position="26"/>
    </location>
</feature>
<evidence type="ECO:0000313" key="2">
    <source>
        <dbReference type="EMBL" id="MEX0385833.1"/>
    </source>
</evidence>
<evidence type="ECO:0008006" key="4">
    <source>
        <dbReference type="Google" id="ProtNLM"/>
    </source>
</evidence>
<proteinExistence type="predicted"/>
<comment type="caution">
    <text evidence="2">The sequence shown here is derived from an EMBL/GenBank/DDBJ whole genome shotgun (WGS) entry which is preliminary data.</text>
</comment>
<dbReference type="RefSeq" id="WP_367966312.1">
    <property type="nucleotide sequence ID" value="NZ_JBAKFJ010000001.1"/>
</dbReference>
<organism evidence="2 3">
    <name type="scientific">Spiribacter onubensis</name>
    <dbReference type="NCBI Taxonomy" id="3122420"/>
    <lineage>
        <taxon>Bacteria</taxon>
        <taxon>Pseudomonadati</taxon>
        <taxon>Pseudomonadota</taxon>
        <taxon>Gammaproteobacteria</taxon>
        <taxon>Chromatiales</taxon>
        <taxon>Ectothiorhodospiraceae</taxon>
        <taxon>Spiribacter</taxon>
    </lineage>
</organism>
<accession>A0ABV3S6S5</accession>
<protein>
    <recommendedName>
        <fullName evidence="4">DUF736 domain-containing protein</fullName>
    </recommendedName>
</protein>
<evidence type="ECO:0000256" key="1">
    <source>
        <dbReference type="SAM" id="MobiDB-lite"/>
    </source>
</evidence>
<dbReference type="EMBL" id="JBAKFJ010000001">
    <property type="protein sequence ID" value="MEX0385833.1"/>
    <property type="molecule type" value="Genomic_DNA"/>
</dbReference>
<dbReference type="Proteomes" id="UP001556653">
    <property type="component" value="Unassembled WGS sequence"/>
</dbReference>
<reference evidence="2 3" key="1">
    <citation type="submission" date="2024-02" db="EMBL/GenBank/DDBJ databases">
        <title>New especies of Spiribacter isolated from saline water.</title>
        <authorList>
            <person name="Leon M.J."/>
            <person name="De La Haba R."/>
            <person name="Sanchez-Porro C."/>
            <person name="Ventosa A."/>
        </authorList>
    </citation>
    <scope>NUCLEOTIDE SEQUENCE [LARGE SCALE GENOMIC DNA]</scope>
    <source>
        <strain evidence="3">ag22IC4-227</strain>
    </source>
</reference>
<sequence>MTQYDNTNKGVLFREQNKKSEKHPDMTGEINVDGVEFRLAGWTKQSKAGRNFLSLSITPKQEQAAASQAPAEDFNDSIPF</sequence>
<feature type="compositionally biased region" description="Low complexity" evidence="1">
    <location>
        <begin position="61"/>
        <end position="72"/>
    </location>
</feature>
<feature type="region of interest" description="Disordered" evidence="1">
    <location>
        <begin position="61"/>
        <end position="80"/>
    </location>
</feature>
<evidence type="ECO:0000313" key="3">
    <source>
        <dbReference type="Proteomes" id="UP001556653"/>
    </source>
</evidence>
<feature type="region of interest" description="Disordered" evidence="1">
    <location>
        <begin position="1"/>
        <end position="28"/>
    </location>
</feature>